<dbReference type="AlphaFoldDB" id="A0AAU9NF54"/>
<keyword evidence="2" id="KW-1185">Reference proteome</keyword>
<sequence length="326" mass="37357">MSNNTHNVMGANSSPSVSTKGVRGLIDHYMEIPLDDDQGTITVEKMTPAKAKEHRNRVCLDIGRCFYENGMPFNIASSPAFVNMVRSIGNYGRDLKPPSAHELGTWILKEEVKTTTTFVDDIKATWKQTGVSLLSDESMYELKQPLQQMFVSTEWSNCAWAKKSDGIAVKKIVMDEVYFWPSVVYSMKTTRPLVHVLRLVDGEKELAMAYIYGAMDECKEKIAKNFDGDVGSYKEIWDIIDEKWENQMHRGLHAAAYFLNSRYRWSPDVSRHPEIKMGLYRCMERLLDQETNEKVDSQLDEFKYKRGLFGYNAALTSYLKRPPGIN</sequence>
<dbReference type="PANTHER" id="PTHR32166">
    <property type="entry name" value="OSJNBA0013A04.12 PROTEIN"/>
    <property type="match status" value="1"/>
</dbReference>
<accession>A0AAU9NF54</accession>
<protein>
    <submittedName>
        <fullName evidence="1">Uncharacterized protein</fullName>
    </submittedName>
</protein>
<comment type="caution">
    <text evidence="1">The sequence shown here is derived from an EMBL/GenBank/DDBJ whole genome shotgun (WGS) entry which is preliminary data.</text>
</comment>
<evidence type="ECO:0000313" key="2">
    <source>
        <dbReference type="Proteomes" id="UP001157418"/>
    </source>
</evidence>
<proteinExistence type="predicted"/>
<organism evidence="1 2">
    <name type="scientific">Lactuca virosa</name>
    <dbReference type="NCBI Taxonomy" id="75947"/>
    <lineage>
        <taxon>Eukaryota</taxon>
        <taxon>Viridiplantae</taxon>
        <taxon>Streptophyta</taxon>
        <taxon>Embryophyta</taxon>
        <taxon>Tracheophyta</taxon>
        <taxon>Spermatophyta</taxon>
        <taxon>Magnoliopsida</taxon>
        <taxon>eudicotyledons</taxon>
        <taxon>Gunneridae</taxon>
        <taxon>Pentapetalae</taxon>
        <taxon>asterids</taxon>
        <taxon>campanulids</taxon>
        <taxon>Asterales</taxon>
        <taxon>Asteraceae</taxon>
        <taxon>Cichorioideae</taxon>
        <taxon>Cichorieae</taxon>
        <taxon>Lactucinae</taxon>
        <taxon>Lactuca</taxon>
    </lineage>
</organism>
<name>A0AAU9NF54_9ASTR</name>
<gene>
    <name evidence="1" type="ORF">LVIROSA_LOCUS22868</name>
</gene>
<reference evidence="1 2" key="1">
    <citation type="submission" date="2022-01" db="EMBL/GenBank/DDBJ databases">
        <authorList>
            <person name="Xiong W."/>
            <person name="Schranz E."/>
        </authorList>
    </citation>
    <scope>NUCLEOTIDE SEQUENCE [LARGE SCALE GENOMIC DNA]</scope>
</reference>
<dbReference type="InterPro" id="IPR012337">
    <property type="entry name" value="RNaseH-like_sf"/>
</dbReference>
<dbReference type="Proteomes" id="UP001157418">
    <property type="component" value="Unassembled WGS sequence"/>
</dbReference>
<dbReference type="PANTHER" id="PTHR32166:SF123">
    <property type="entry name" value="BED-TYPE DOMAIN-CONTAINING PROTEIN"/>
    <property type="match status" value="1"/>
</dbReference>
<dbReference type="EMBL" id="CAKMRJ010004445">
    <property type="protein sequence ID" value="CAH1436497.1"/>
    <property type="molecule type" value="Genomic_DNA"/>
</dbReference>
<evidence type="ECO:0000313" key="1">
    <source>
        <dbReference type="EMBL" id="CAH1436497.1"/>
    </source>
</evidence>
<dbReference type="SUPFAM" id="SSF53098">
    <property type="entry name" value="Ribonuclease H-like"/>
    <property type="match status" value="1"/>
</dbReference>